<protein>
    <submittedName>
        <fullName evidence="2">Pr6Pr family membrane protein</fullName>
    </submittedName>
</protein>
<dbReference type="RefSeq" id="WP_188221807.1">
    <property type="nucleotide sequence ID" value="NZ_JACVXD010000001.1"/>
</dbReference>
<organism evidence="2 3">
    <name type="scientific">Aestuariibaculum marinum</name>
    <dbReference type="NCBI Taxonomy" id="2683592"/>
    <lineage>
        <taxon>Bacteria</taxon>
        <taxon>Pseudomonadati</taxon>
        <taxon>Bacteroidota</taxon>
        <taxon>Flavobacteriia</taxon>
        <taxon>Flavobacteriales</taxon>
        <taxon>Flavobacteriaceae</taxon>
    </lineage>
</organism>
<dbReference type="AlphaFoldDB" id="A0A8J6PNJ7"/>
<sequence length="202" mass="23600">MKTRLAYSIAILGWFAVLMQFVLMLMNKTMSSTETIVRFFSYFTILTNTIVALFFTTKNLNLQKVDFKTWLTPIAVYITVVCLVYQILLRPVWSPVGFQIVIDELLHSIIPVLTVLYWFLYDGAKHVVWSLIPKWLIYPLVYLIYILVRGMFSGFYPYPFINVLEIGWQQTLINSALMCLLFLMLFSMFIGLGQRLKLGNYN</sequence>
<keyword evidence="1" id="KW-0472">Membrane</keyword>
<dbReference type="InterPro" id="IPR049713">
    <property type="entry name" value="Pr6Pr-like"/>
</dbReference>
<dbReference type="NCBIfam" id="NF038065">
    <property type="entry name" value="Pr6Pr"/>
    <property type="match status" value="1"/>
</dbReference>
<feature type="transmembrane region" description="Helical" evidence="1">
    <location>
        <begin position="172"/>
        <end position="192"/>
    </location>
</feature>
<feature type="transmembrane region" description="Helical" evidence="1">
    <location>
        <begin position="69"/>
        <end position="88"/>
    </location>
</feature>
<feature type="transmembrane region" description="Helical" evidence="1">
    <location>
        <begin position="7"/>
        <end position="27"/>
    </location>
</feature>
<evidence type="ECO:0000313" key="2">
    <source>
        <dbReference type="EMBL" id="MBD0822484.1"/>
    </source>
</evidence>
<evidence type="ECO:0000256" key="1">
    <source>
        <dbReference type="SAM" id="Phobius"/>
    </source>
</evidence>
<feature type="transmembrane region" description="Helical" evidence="1">
    <location>
        <begin position="100"/>
        <end position="120"/>
    </location>
</feature>
<proteinExistence type="predicted"/>
<reference evidence="2 3" key="1">
    <citation type="journal article" date="2018" name="J. Microbiol.">
        <title>Aestuariibaculum marinum sp. nov., a marine bacterium isolated from seawater in South Korea.</title>
        <authorList>
            <person name="Choi J."/>
            <person name="Lee D."/>
            <person name="Jang J.H."/>
            <person name="Cha S."/>
            <person name="Seo T."/>
        </authorList>
    </citation>
    <scope>NUCLEOTIDE SEQUENCE [LARGE SCALE GENOMIC DNA]</scope>
    <source>
        <strain evidence="2 3">IP7</strain>
    </source>
</reference>
<gene>
    <name evidence="2" type="ORF">ICJ85_00475</name>
</gene>
<evidence type="ECO:0000313" key="3">
    <source>
        <dbReference type="Proteomes" id="UP000621516"/>
    </source>
</evidence>
<feature type="transmembrane region" description="Helical" evidence="1">
    <location>
        <begin position="132"/>
        <end position="152"/>
    </location>
</feature>
<dbReference type="EMBL" id="JACVXD010000001">
    <property type="protein sequence ID" value="MBD0822484.1"/>
    <property type="molecule type" value="Genomic_DNA"/>
</dbReference>
<comment type="caution">
    <text evidence="2">The sequence shown here is derived from an EMBL/GenBank/DDBJ whole genome shotgun (WGS) entry which is preliminary data.</text>
</comment>
<feature type="transmembrane region" description="Helical" evidence="1">
    <location>
        <begin position="39"/>
        <end position="57"/>
    </location>
</feature>
<name>A0A8J6PNJ7_9FLAO</name>
<accession>A0A8J6PNJ7</accession>
<dbReference type="Proteomes" id="UP000621516">
    <property type="component" value="Unassembled WGS sequence"/>
</dbReference>
<keyword evidence="1" id="KW-0812">Transmembrane</keyword>
<keyword evidence="3" id="KW-1185">Reference proteome</keyword>
<keyword evidence="1" id="KW-1133">Transmembrane helix</keyword>